<evidence type="ECO:0000313" key="1">
    <source>
        <dbReference type="EMBL" id="KAI0084639.1"/>
    </source>
</evidence>
<organism evidence="1 2">
    <name type="scientific">Irpex rosettiformis</name>
    <dbReference type="NCBI Taxonomy" id="378272"/>
    <lineage>
        <taxon>Eukaryota</taxon>
        <taxon>Fungi</taxon>
        <taxon>Dikarya</taxon>
        <taxon>Basidiomycota</taxon>
        <taxon>Agaricomycotina</taxon>
        <taxon>Agaricomycetes</taxon>
        <taxon>Polyporales</taxon>
        <taxon>Irpicaceae</taxon>
        <taxon>Irpex</taxon>
    </lineage>
</organism>
<dbReference type="EMBL" id="MU274940">
    <property type="protein sequence ID" value="KAI0084639.1"/>
    <property type="molecule type" value="Genomic_DNA"/>
</dbReference>
<dbReference type="Proteomes" id="UP001055072">
    <property type="component" value="Unassembled WGS sequence"/>
</dbReference>
<keyword evidence="1" id="KW-0378">Hydrolase</keyword>
<keyword evidence="2" id="KW-1185">Reference proteome</keyword>
<evidence type="ECO:0000313" key="2">
    <source>
        <dbReference type="Proteomes" id="UP001055072"/>
    </source>
</evidence>
<accession>A0ACB8TS42</accession>
<gene>
    <name evidence="1" type="ORF">BDY19DRAFT_522934</name>
</gene>
<sequence length="292" mass="32167">MNPPKFDRVDDIADLTFLNEASVVHNLRLRYGSGAIYTYSGLFLVAINPYQNLPLYSDAIVHQYRGKRRDENPPHIFAIAERAWINMGEERENQSILITGESGAGKTESTKKVIQYLAAIATDTHPSHDTPTHSPSSSLTHSNSFTSSMPSTGLPRNLTSRKSGPLTHGKQQSISTAGGAGSALIPKGRLGLLERQILQANPILEAFGNAQTQRNNNSSRFGKFIRISFAPDGSIAGANIDWYLLEKSRVVVRSDAERSFHVFYQLMEAGGSLKGMRVSRDTNRCDVNLTYL</sequence>
<protein>
    <submittedName>
        <fullName evidence="1">P-loop containing nucleoside triphosphate hydrolase protein</fullName>
    </submittedName>
</protein>
<reference evidence="1" key="1">
    <citation type="journal article" date="2021" name="Environ. Microbiol.">
        <title>Gene family expansions and transcriptome signatures uncover fungal adaptations to wood decay.</title>
        <authorList>
            <person name="Hage H."/>
            <person name="Miyauchi S."/>
            <person name="Viragh M."/>
            <person name="Drula E."/>
            <person name="Min B."/>
            <person name="Chaduli D."/>
            <person name="Navarro D."/>
            <person name="Favel A."/>
            <person name="Norest M."/>
            <person name="Lesage-Meessen L."/>
            <person name="Balint B."/>
            <person name="Merenyi Z."/>
            <person name="de Eugenio L."/>
            <person name="Morin E."/>
            <person name="Martinez A.T."/>
            <person name="Baldrian P."/>
            <person name="Stursova M."/>
            <person name="Martinez M.J."/>
            <person name="Novotny C."/>
            <person name="Magnuson J.K."/>
            <person name="Spatafora J.W."/>
            <person name="Maurice S."/>
            <person name="Pangilinan J."/>
            <person name="Andreopoulos W."/>
            <person name="LaButti K."/>
            <person name="Hundley H."/>
            <person name="Na H."/>
            <person name="Kuo A."/>
            <person name="Barry K."/>
            <person name="Lipzen A."/>
            <person name="Henrissat B."/>
            <person name="Riley R."/>
            <person name="Ahrendt S."/>
            <person name="Nagy L.G."/>
            <person name="Grigoriev I.V."/>
            <person name="Martin F."/>
            <person name="Rosso M.N."/>
        </authorList>
    </citation>
    <scope>NUCLEOTIDE SEQUENCE</scope>
    <source>
        <strain evidence="1">CBS 384.51</strain>
    </source>
</reference>
<proteinExistence type="predicted"/>
<comment type="caution">
    <text evidence="1">The sequence shown here is derived from an EMBL/GenBank/DDBJ whole genome shotgun (WGS) entry which is preliminary data.</text>
</comment>
<name>A0ACB8TS42_9APHY</name>